<keyword evidence="1" id="KW-0812">Transmembrane</keyword>
<evidence type="ECO:0000313" key="2">
    <source>
        <dbReference type="EMBL" id="PJZ68527.1"/>
    </source>
</evidence>
<organism evidence="3 5">
    <name type="scientific">Leptospira perolatii</name>
    <dbReference type="NCBI Taxonomy" id="2023191"/>
    <lineage>
        <taxon>Bacteria</taxon>
        <taxon>Pseudomonadati</taxon>
        <taxon>Spirochaetota</taxon>
        <taxon>Spirochaetia</taxon>
        <taxon>Leptospirales</taxon>
        <taxon>Leptospiraceae</taxon>
        <taxon>Leptospira</taxon>
    </lineage>
</organism>
<accession>A0A2M9ZIG2</accession>
<gene>
    <name evidence="2" type="ORF">CH360_15635</name>
    <name evidence="3" type="ORF">CH373_17175</name>
</gene>
<sequence>MAALSYKITSHWNKYLSQEKKSRKRTLSKSRRSGFTLIEMVIAMTIAITWIAYVLLIVGEGIRMRRLAAVQSQAVHLAKIKIAQIDSASVLQADKTSGDIPGFKGFKFETLIKEEEINLLELSGNKGKKPEDLLGGSDSAASKLIQQRSGNNQGSATGGMINVFHIFVTIHYPTGTGTSAYTVETFKARQF</sequence>
<name>A0A2M9ZIG2_9LEPT</name>
<evidence type="ECO:0000313" key="4">
    <source>
        <dbReference type="Proteomes" id="UP000231962"/>
    </source>
</evidence>
<evidence type="ECO:0000256" key="1">
    <source>
        <dbReference type="SAM" id="Phobius"/>
    </source>
</evidence>
<feature type="transmembrane region" description="Helical" evidence="1">
    <location>
        <begin position="35"/>
        <end position="58"/>
    </location>
</feature>
<protein>
    <submittedName>
        <fullName evidence="3">Prepilin-type cleavage/methylation domain-containing protein</fullName>
    </submittedName>
</protein>
<dbReference type="Proteomes" id="UP000231962">
    <property type="component" value="Unassembled WGS sequence"/>
</dbReference>
<keyword evidence="1" id="KW-1133">Transmembrane helix</keyword>
<dbReference type="Proteomes" id="UP000231990">
    <property type="component" value="Unassembled WGS sequence"/>
</dbReference>
<evidence type="ECO:0000313" key="3">
    <source>
        <dbReference type="EMBL" id="PJZ71857.1"/>
    </source>
</evidence>
<dbReference type="NCBIfam" id="TIGR02532">
    <property type="entry name" value="IV_pilin_GFxxxE"/>
    <property type="match status" value="1"/>
</dbReference>
<reference evidence="4 5" key="1">
    <citation type="submission" date="2017-07" db="EMBL/GenBank/DDBJ databases">
        <title>Leptospira spp. isolated from tropical soils.</title>
        <authorList>
            <person name="Thibeaux R."/>
            <person name="Iraola G."/>
            <person name="Ferres I."/>
            <person name="Bierque E."/>
            <person name="Girault D."/>
            <person name="Soupe-Gilbert M.-E."/>
            <person name="Picardeau M."/>
            <person name="Goarant C."/>
        </authorList>
    </citation>
    <scope>NUCLEOTIDE SEQUENCE [LARGE SCALE GENOMIC DNA]</scope>
    <source>
        <strain evidence="3 5">FH1-B-B1</strain>
        <strain evidence="2 4">FH1-B-C1</strain>
    </source>
</reference>
<dbReference type="EMBL" id="NPDY01000020">
    <property type="protein sequence ID" value="PJZ68527.1"/>
    <property type="molecule type" value="Genomic_DNA"/>
</dbReference>
<dbReference type="EMBL" id="NPDZ01000017">
    <property type="protein sequence ID" value="PJZ71857.1"/>
    <property type="molecule type" value="Genomic_DNA"/>
</dbReference>
<comment type="caution">
    <text evidence="3">The sequence shown here is derived from an EMBL/GenBank/DDBJ whole genome shotgun (WGS) entry which is preliminary data.</text>
</comment>
<keyword evidence="4" id="KW-1185">Reference proteome</keyword>
<dbReference type="Pfam" id="PF07963">
    <property type="entry name" value="N_methyl"/>
    <property type="match status" value="1"/>
</dbReference>
<keyword evidence="1" id="KW-0472">Membrane</keyword>
<proteinExistence type="predicted"/>
<dbReference type="InterPro" id="IPR012902">
    <property type="entry name" value="N_methyl_site"/>
</dbReference>
<dbReference type="OrthoDB" id="341165at2"/>
<evidence type="ECO:0000313" key="5">
    <source>
        <dbReference type="Proteomes" id="UP000231990"/>
    </source>
</evidence>
<dbReference type="AlphaFoldDB" id="A0A2M9ZIG2"/>
<dbReference type="RefSeq" id="WP_100714993.1">
    <property type="nucleotide sequence ID" value="NZ_NPDY01000020.1"/>
</dbReference>